<evidence type="ECO:0000256" key="1">
    <source>
        <dbReference type="SAM" id="MobiDB-lite"/>
    </source>
</evidence>
<keyword evidence="3" id="KW-1185">Reference proteome</keyword>
<evidence type="ECO:0000313" key="2">
    <source>
        <dbReference type="EMBL" id="KAK1561386.1"/>
    </source>
</evidence>
<name>A0AAD8PIE8_9PEZI</name>
<comment type="caution">
    <text evidence="2">The sequence shown here is derived from an EMBL/GenBank/DDBJ whole genome shotgun (WGS) entry which is preliminary data.</text>
</comment>
<evidence type="ECO:0000313" key="3">
    <source>
        <dbReference type="Proteomes" id="UP001230504"/>
    </source>
</evidence>
<dbReference type="PANTHER" id="PTHR42057:SF2">
    <property type="entry name" value="F-BOX DOMAIN PROTEIN (AFU_ORTHOLOGUE AFUA_4G00200)-RELATED"/>
    <property type="match status" value="1"/>
</dbReference>
<reference evidence="2" key="1">
    <citation type="submission" date="2021-06" db="EMBL/GenBank/DDBJ databases">
        <title>Comparative genomics, transcriptomics and evolutionary studies reveal genomic signatures of adaptation to plant cell wall in hemibiotrophic fungi.</title>
        <authorList>
            <consortium name="DOE Joint Genome Institute"/>
            <person name="Baroncelli R."/>
            <person name="Diaz J.F."/>
            <person name="Benocci T."/>
            <person name="Peng M."/>
            <person name="Battaglia E."/>
            <person name="Haridas S."/>
            <person name="Andreopoulos W."/>
            <person name="Labutti K."/>
            <person name="Pangilinan J."/>
            <person name="Floch G.L."/>
            <person name="Makela M.R."/>
            <person name="Henrissat B."/>
            <person name="Grigoriev I.V."/>
            <person name="Crouch J.A."/>
            <person name="De Vries R.P."/>
            <person name="Sukno S.A."/>
            <person name="Thon M.R."/>
        </authorList>
    </citation>
    <scope>NUCLEOTIDE SEQUENCE</scope>
    <source>
        <strain evidence="2">CBS 125086</strain>
    </source>
</reference>
<dbReference type="EMBL" id="JAHLJV010000329">
    <property type="protein sequence ID" value="KAK1561386.1"/>
    <property type="molecule type" value="Genomic_DNA"/>
</dbReference>
<feature type="region of interest" description="Disordered" evidence="1">
    <location>
        <begin position="437"/>
        <end position="458"/>
    </location>
</feature>
<dbReference type="Proteomes" id="UP001230504">
    <property type="component" value="Unassembled WGS sequence"/>
</dbReference>
<dbReference type="GeneID" id="85443811"/>
<evidence type="ECO:0008006" key="4">
    <source>
        <dbReference type="Google" id="ProtNLM"/>
    </source>
</evidence>
<dbReference type="AlphaFoldDB" id="A0AAD8PIE8"/>
<sequence length="503" mass="57727">MEFNNIPTNIVSRILDQLVEFCGTPDKTLEVRRSLLMARLVCRKWNMLAARRLYHTIKLVPRQSISEDEDEFKSWNKILDNAAARSAAQRVIIRSCPDNLSRDKIGDLEVWDDWKKGKYPGFTSAISRIVELLKIAALELHFSEACHGRDLESWEDEGEPIEARLNTLKAIFQAIQDRAAQGNAECSKIRSLTICNLQNVPHHDFVSSSLFKDVAKDIERLHLLVVEEYNEHGPDCDVFVQERLEYERHLQNDILPHFAENLTALSLFFREPWGAMPGHFDGGGLVFPRLKTLNLGNFVIKDNSHFDWVLSQKSLETLRMDSCYILSYIRTDTEHTAKWNLKTKDWQRLPNGSYGFLAEDDDIFSYDGTWEAVFDRIHERLPDLRDLRVDENKYNLNFLQRSQLSTLLLPSRYIAFDIGILPSPWIETSIEDGEMEFGDNNPNTDDMKEDNGKAGDDDENFILNRAAETRNGDTRAFNELLEACRARNSACSSSRCGNLGAKS</sequence>
<feature type="compositionally biased region" description="Basic and acidic residues" evidence="1">
    <location>
        <begin position="445"/>
        <end position="455"/>
    </location>
</feature>
<proteinExistence type="predicted"/>
<protein>
    <recommendedName>
        <fullName evidence="4">F-box domain-containing protein</fullName>
    </recommendedName>
</protein>
<gene>
    <name evidence="2" type="ORF">LY79DRAFT_574272</name>
</gene>
<dbReference type="RefSeq" id="XP_060406637.1">
    <property type="nucleotide sequence ID" value="XM_060559571.1"/>
</dbReference>
<dbReference type="PANTHER" id="PTHR42057">
    <property type="entry name" value="F-BOX DOMAIN PROTEIN (AFU_ORTHOLOGUE AFUA_4G00200)"/>
    <property type="match status" value="1"/>
</dbReference>
<accession>A0AAD8PIE8</accession>
<organism evidence="2 3">
    <name type="scientific">Colletotrichum navitas</name>
    <dbReference type="NCBI Taxonomy" id="681940"/>
    <lineage>
        <taxon>Eukaryota</taxon>
        <taxon>Fungi</taxon>
        <taxon>Dikarya</taxon>
        <taxon>Ascomycota</taxon>
        <taxon>Pezizomycotina</taxon>
        <taxon>Sordariomycetes</taxon>
        <taxon>Hypocreomycetidae</taxon>
        <taxon>Glomerellales</taxon>
        <taxon>Glomerellaceae</taxon>
        <taxon>Colletotrichum</taxon>
        <taxon>Colletotrichum graminicola species complex</taxon>
    </lineage>
</organism>